<reference evidence="2" key="1">
    <citation type="journal article" date="2021" name="Nat. Commun.">
        <title>Genetic determinants of endophytism in the Arabidopsis root mycobiome.</title>
        <authorList>
            <person name="Mesny F."/>
            <person name="Miyauchi S."/>
            <person name="Thiergart T."/>
            <person name="Pickel B."/>
            <person name="Atanasova L."/>
            <person name="Karlsson M."/>
            <person name="Huettel B."/>
            <person name="Barry K.W."/>
            <person name="Haridas S."/>
            <person name="Chen C."/>
            <person name="Bauer D."/>
            <person name="Andreopoulos W."/>
            <person name="Pangilinan J."/>
            <person name="LaButti K."/>
            <person name="Riley R."/>
            <person name="Lipzen A."/>
            <person name="Clum A."/>
            <person name="Drula E."/>
            <person name="Henrissat B."/>
            <person name="Kohler A."/>
            <person name="Grigoriev I.V."/>
            <person name="Martin F.M."/>
            <person name="Hacquard S."/>
        </authorList>
    </citation>
    <scope>NUCLEOTIDE SEQUENCE</scope>
    <source>
        <strain evidence="2">MPI-SDFR-AT-0068</strain>
    </source>
</reference>
<proteinExistence type="predicted"/>
<dbReference type="AlphaFoldDB" id="A0A8K0WEF0"/>
<dbReference type="Pfam" id="PF19527">
    <property type="entry name" value="DUF6055"/>
    <property type="match status" value="1"/>
</dbReference>
<dbReference type="EMBL" id="JAGPXF010000003">
    <property type="protein sequence ID" value="KAH7251523.1"/>
    <property type="molecule type" value="Genomic_DNA"/>
</dbReference>
<dbReference type="InterPro" id="IPR045690">
    <property type="entry name" value="DUF6055"/>
</dbReference>
<accession>A0A8K0WEF0</accession>
<feature type="signal peptide" evidence="1">
    <location>
        <begin position="1"/>
        <end position="20"/>
    </location>
</feature>
<name>A0A8K0WEF0_9HYPO</name>
<gene>
    <name evidence="2" type="ORF">BKA59DRAFT_435463</name>
</gene>
<keyword evidence="3" id="KW-1185">Reference proteome</keyword>
<feature type="chain" id="PRO_5035428005" evidence="1">
    <location>
        <begin position="21"/>
        <end position="438"/>
    </location>
</feature>
<keyword evidence="1" id="KW-0732">Signal</keyword>
<comment type="caution">
    <text evidence="2">The sequence shown here is derived from an EMBL/GenBank/DDBJ whole genome shotgun (WGS) entry which is preliminary data.</text>
</comment>
<dbReference type="OrthoDB" id="5319191at2759"/>
<evidence type="ECO:0000313" key="3">
    <source>
        <dbReference type="Proteomes" id="UP000813427"/>
    </source>
</evidence>
<evidence type="ECO:0000313" key="2">
    <source>
        <dbReference type="EMBL" id="KAH7251523.1"/>
    </source>
</evidence>
<dbReference type="Proteomes" id="UP000813427">
    <property type="component" value="Unassembled WGS sequence"/>
</dbReference>
<sequence>MSFLKIYIIDLWFLIACALSVPFPHVGPTPPDPFTDPNISPGGLLSKNSTSFQIIGGNPEQAERALDWLEGAFDCFAVKLQWGPPHTSIVNFETHKGPFPKLDVYSMKPYDFYGSRFYQNPLNGNAWLQVVDKYLDTGITIHEYGHSLHHFQNAWLYQGHTKPWMEAFANWVRDTYETSEICASSRQENKQSTHPTIFDPQRVLGYSYQVIVHSSPGLGNQYEAWPFLTYLTNNPDDFAGLGQDSVRQLQLQYKMGSGETPLHTLARISTNATVGDVVGRYWARMAYVDINHPLAQNKYYNERGRTNLANVKDTGNGTYKPHPERRPQYMGANIIPIKVFGYKFEVKVTSDDAFVATVVVHQRYGKSTYTTLVNGAAKAYAMPDDEVSVVVANAPAKPIMYDGFRLSKEVTKGLDYTLELTNAVAVKYTVVVESPKQK</sequence>
<organism evidence="2 3">
    <name type="scientific">Fusarium tricinctum</name>
    <dbReference type="NCBI Taxonomy" id="61284"/>
    <lineage>
        <taxon>Eukaryota</taxon>
        <taxon>Fungi</taxon>
        <taxon>Dikarya</taxon>
        <taxon>Ascomycota</taxon>
        <taxon>Pezizomycotina</taxon>
        <taxon>Sordariomycetes</taxon>
        <taxon>Hypocreomycetidae</taxon>
        <taxon>Hypocreales</taxon>
        <taxon>Nectriaceae</taxon>
        <taxon>Fusarium</taxon>
        <taxon>Fusarium tricinctum species complex</taxon>
    </lineage>
</organism>
<evidence type="ECO:0000256" key="1">
    <source>
        <dbReference type="SAM" id="SignalP"/>
    </source>
</evidence>
<protein>
    <submittedName>
        <fullName evidence="2">Uncharacterized protein</fullName>
    </submittedName>
</protein>